<dbReference type="InterPro" id="IPR011042">
    <property type="entry name" value="6-blade_b-propeller_TolB-like"/>
</dbReference>
<evidence type="ECO:0000313" key="1">
    <source>
        <dbReference type="EMBL" id="MBP0440213.1"/>
    </source>
</evidence>
<keyword evidence="2" id="KW-1185">Reference proteome</keyword>
<proteinExistence type="predicted"/>
<evidence type="ECO:0000313" key="2">
    <source>
        <dbReference type="Proteomes" id="UP000666240"/>
    </source>
</evidence>
<dbReference type="EMBL" id="JAGIYY010000006">
    <property type="protein sequence ID" value="MBP0440213.1"/>
    <property type="molecule type" value="Genomic_DNA"/>
</dbReference>
<dbReference type="SUPFAM" id="SSF63829">
    <property type="entry name" value="Calcium-dependent phosphotriesterase"/>
    <property type="match status" value="1"/>
</dbReference>
<dbReference type="Gene3D" id="2.120.10.30">
    <property type="entry name" value="TolB, C-terminal domain"/>
    <property type="match status" value="1"/>
</dbReference>
<name>A0A8J7R0F2_9HYPH</name>
<dbReference type="AlphaFoldDB" id="A0A8J7R0F2"/>
<organism evidence="1 2">
    <name type="scientific">Tianweitania sediminis</name>
    <dbReference type="NCBI Taxonomy" id="1502156"/>
    <lineage>
        <taxon>Bacteria</taxon>
        <taxon>Pseudomonadati</taxon>
        <taxon>Pseudomonadota</taxon>
        <taxon>Alphaproteobacteria</taxon>
        <taxon>Hyphomicrobiales</taxon>
        <taxon>Phyllobacteriaceae</taxon>
        <taxon>Tianweitania</taxon>
    </lineage>
</organism>
<gene>
    <name evidence="1" type="ORF">J5Y06_16280</name>
</gene>
<reference evidence="1" key="1">
    <citation type="submission" date="2021-03" db="EMBL/GenBank/DDBJ databases">
        <title>Genome sequencing and assembly of Tianweitania sediminis.</title>
        <authorList>
            <person name="Chhetri G."/>
        </authorList>
    </citation>
    <scope>NUCLEOTIDE SEQUENCE</scope>
    <source>
        <strain evidence="1">Z8</strain>
    </source>
</reference>
<sequence length="372" mass="39629">MISALKARWDAFRGSGEAAVTVPPMDGALRPNQLLEDAPLLCAIAAPDDLAVRSGDLLVSSGTEIRRIRADGGTDLVKSFPVEVTAIAASAGGTLAVGLANRTIELVGGKPDGLVLSTLGGRSAVCTTALCFNGEDQLLVAQGSATRPVAEWKRDVMERRATGSVWRVHLSDGKDQALAQDLAWPFGVAPGDGGQTIVSESWRHRLLQVGSGTAPKAVLSDLPGYPARLHRDQATGEYWLALFAPRNQIIEFVQREPEFLKQMMADVDPAFWAAPALKPSATFLEPLQGGAQKHLGMLKPWAPTRSYGLVVRLSSDFRPLGSFHSRADGTRHGVFTCLRFGDHLVAASKGGDAIVELARSAAVRPVPELEFA</sequence>
<comment type="caution">
    <text evidence="1">The sequence shown here is derived from an EMBL/GenBank/DDBJ whole genome shotgun (WGS) entry which is preliminary data.</text>
</comment>
<dbReference type="RefSeq" id="WP_209336237.1">
    <property type="nucleotide sequence ID" value="NZ_JAGIYY010000006.1"/>
</dbReference>
<accession>A0A8J7R0F2</accession>
<protein>
    <submittedName>
        <fullName evidence="1">Strictosidine synthase</fullName>
    </submittedName>
</protein>
<dbReference type="Proteomes" id="UP000666240">
    <property type="component" value="Unassembled WGS sequence"/>
</dbReference>